<gene>
    <name evidence="7" type="ORF">H4Q31_04705</name>
</gene>
<dbReference type="SUPFAM" id="SSF56281">
    <property type="entry name" value="Metallo-hydrolase/oxidoreductase"/>
    <property type="match status" value="1"/>
</dbReference>
<dbReference type="InterPro" id="IPR036866">
    <property type="entry name" value="RibonucZ/Hydroxyglut_hydro"/>
</dbReference>
<organism evidence="7 8">
    <name type="scientific">Cohnella lubricantis</name>
    <dbReference type="NCBI Taxonomy" id="2163172"/>
    <lineage>
        <taxon>Bacteria</taxon>
        <taxon>Bacillati</taxon>
        <taxon>Bacillota</taxon>
        <taxon>Bacilli</taxon>
        <taxon>Bacillales</taxon>
        <taxon>Paenibacillaceae</taxon>
        <taxon>Cohnella</taxon>
    </lineage>
</organism>
<comment type="catalytic activity">
    <reaction evidence="4">
        <text>3',5'-cyclic UMP + H2O = UMP + H(+)</text>
        <dbReference type="Rhea" id="RHEA:70575"/>
        <dbReference type="ChEBI" id="CHEBI:15377"/>
        <dbReference type="ChEBI" id="CHEBI:15378"/>
        <dbReference type="ChEBI" id="CHEBI:57865"/>
        <dbReference type="ChEBI" id="CHEBI:184387"/>
    </reaction>
    <physiologicalReaction direction="left-to-right" evidence="4">
        <dbReference type="Rhea" id="RHEA:70576"/>
    </physiologicalReaction>
</comment>
<evidence type="ECO:0000259" key="6">
    <source>
        <dbReference type="SMART" id="SM00849"/>
    </source>
</evidence>
<proteinExistence type="inferred from homology"/>
<comment type="catalytic activity">
    <reaction evidence="2">
        <text>3',5'-cyclic CMP + H2O = CMP + H(+)</text>
        <dbReference type="Rhea" id="RHEA:72675"/>
        <dbReference type="ChEBI" id="CHEBI:15377"/>
        <dbReference type="ChEBI" id="CHEBI:15378"/>
        <dbReference type="ChEBI" id="CHEBI:58003"/>
        <dbReference type="ChEBI" id="CHEBI:60377"/>
    </reaction>
    <physiologicalReaction direction="left-to-right" evidence="2">
        <dbReference type="Rhea" id="RHEA:72676"/>
    </physiologicalReaction>
</comment>
<protein>
    <recommendedName>
        <fullName evidence="5">UPF0173 metal-dependent hydrolase H4Q31_04705</fullName>
    </recommendedName>
</protein>
<dbReference type="InterPro" id="IPR050114">
    <property type="entry name" value="UPF0173_UPF0282_UlaG_hydrolase"/>
</dbReference>
<evidence type="ECO:0000256" key="4">
    <source>
        <dbReference type="ARBA" id="ARBA00048505"/>
    </source>
</evidence>
<evidence type="ECO:0000256" key="5">
    <source>
        <dbReference type="HAMAP-Rule" id="MF_00457"/>
    </source>
</evidence>
<accession>A0A841T9B1</accession>
<feature type="domain" description="Metallo-beta-lactamase" evidence="6">
    <location>
        <begin position="7"/>
        <end position="194"/>
    </location>
</feature>
<keyword evidence="1 5" id="KW-0378">Hydrolase</keyword>
<dbReference type="InterPro" id="IPR022877">
    <property type="entry name" value="UPF0173"/>
</dbReference>
<dbReference type="Proteomes" id="UP000574133">
    <property type="component" value="Unassembled WGS sequence"/>
</dbReference>
<evidence type="ECO:0000313" key="7">
    <source>
        <dbReference type="EMBL" id="MBB6676626.1"/>
    </source>
</evidence>
<dbReference type="PANTHER" id="PTHR43546:SF3">
    <property type="entry name" value="UPF0173 METAL-DEPENDENT HYDROLASE MJ1163"/>
    <property type="match status" value="1"/>
</dbReference>
<comment type="function">
    <text evidence="3">Counteracts the endogenous Pycsar antiviral defense system. Phosphodiesterase that enables metal-dependent hydrolysis of host cyclic nucleotide Pycsar defense signals such as cCMP and cUMP.</text>
</comment>
<dbReference type="Gene3D" id="3.60.15.10">
    <property type="entry name" value="Ribonuclease Z/Hydroxyacylglutathione hydrolase-like"/>
    <property type="match status" value="1"/>
</dbReference>
<keyword evidence="8" id="KW-1185">Reference proteome</keyword>
<reference evidence="7 8" key="1">
    <citation type="submission" date="2020-08" db="EMBL/GenBank/DDBJ databases">
        <title>Cohnella phylogeny.</title>
        <authorList>
            <person name="Dunlap C."/>
        </authorList>
    </citation>
    <scope>NUCLEOTIDE SEQUENCE [LARGE SCALE GENOMIC DNA]</scope>
    <source>
        <strain evidence="7 8">DSM 103658</strain>
    </source>
</reference>
<evidence type="ECO:0000256" key="2">
    <source>
        <dbReference type="ARBA" id="ARBA00034221"/>
    </source>
</evidence>
<dbReference type="PANTHER" id="PTHR43546">
    <property type="entry name" value="UPF0173 METAL-DEPENDENT HYDROLASE MJ1163-RELATED"/>
    <property type="match status" value="1"/>
</dbReference>
<dbReference type="InterPro" id="IPR001279">
    <property type="entry name" value="Metallo-B-lactamas"/>
</dbReference>
<evidence type="ECO:0000256" key="1">
    <source>
        <dbReference type="ARBA" id="ARBA00022801"/>
    </source>
</evidence>
<dbReference type="EMBL" id="JACJVN010000019">
    <property type="protein sequence ID" value="MBB6676626.1"/>
    <property type="molecule type" value="Genomic_DNA"/>
</dbReference>
<dbReference type="NCBIfam" id="NF001911">
    <property type="entry name" value="PRK00685.1"/>
    <property type="match status" value="1"/>
</dbReference>
<dbReference type="Pfam" id="PF13483">
    <property type="entry name" value="Lactamase_B_3"/>
    <property type="match status" value="1"/>
</dbReference>
<sequence length="230" mass="24793">MEITYHGHSTVQITTGGKSLIIDPFLSFNPLAKAKPESIKVDAVLLTHAHDDHILDAGPISQANGDAPIVSIVELATWLSWKGLSTIGMNMGGTVDLGFAQVKMIQAFHSSGIALPDEKRIVNAGMPAGFIIRAEGKTILHTGDTALFGDMKMIGEREKIDLAFIPIGGHFTMDPEDALQAAEWFKARQVVPIHYDTFPPIKQDAGAFASRLEEKGIRGRVLAPGETLTL</sequence>
<dbReference type="HAMAP" id="MF_00457">
    <property type="entry name" value="UPF0173"/>
    <property type="match status" value="1"/>
</dbReference>
<dbReference type="AlphaFoldDB" id="A0A841T9B1"/>
<evidence type="ECO:0000256" key="3">
    <source>
        <dbReference type="ARBA" id="ARBA00034301"/>
    </source>
</evidence>
<dbReference type="GO" id="GO:0016787">
    <property type="term" value="F:hydrolase activity"/>
    <property type="evidence" value="ECO:0007669"/>
    <property type="project" value="UniProtKB-UniRule"/>
</dbReference>
<comment type="similarity">
    <text evidence="5">Belongs to the UPF0173 family.</text>
</comment>
<comment type="caution">
    <text evidence="7">The sequence shown here is derived from an EMBL/GenBank/DDBJ whole genome shotgun (WGS) entry which is preliminary data.</text>
</comment>
<evidence type="ECO:0000313" key="8">
    <source>
        <dbReference type="Proteomes" id="UP000574133"/>
    </source>
</evidence>
<dbReference type="SMART" id="SM00849">
    <property type="entry name" value="Lactamase_B"/>
    <property type="match status" value="1"/>
</dbReference>
<dbReference type="RefSeq" id="WP_185177912.1">
    <property type="nucleotide sequence ID" value="NZ_CBCSEP010000016.1"/>
</dbReference>
<name>A0A841T9B1_9BACL</name>